<sequence length="214" mass="24733">MTTSIQIEPVCPQFHQAVAELMAYGFGHKFQKITSLSITDLAYVFEQLLNHPPMEQSTLRIIARENEEIVGTMCLKWKEADNRAAITSVRANPHWWSHCNRVGMWKLLQLITGLHLLKHTPTLGECYVEDLVVHPQHQGKGIGTQLLQWAQKYMLQSKSMSSLSLHVASQNHQAIQLYERYQFRKQYSTNSFLTGLLLGENQWHYMIYKGDSYV</sequence>
<keyword evidence="1" id="KW-0808">Transferase</keyword>
<dbReference type="PROSITE" id="PS51186">
    <property type="entry name" value="GNAT"/>
    <property type="match status" value="1"/>
</dbReference>
<reference evidence="4 5" key="1">
    <citation type="submission" date="2024-02" db="EMBL/GenBank/DDBJ databases">
        <title>Complete sequences of two Paenibacillus sp. strains and one Lysinibacillus strain isolated from the environment on STAA medium highlight biotechnological potential.</title>
        <authorList>
            <person name="Attere S.A."/>
            <person name="Piche L.C."/>
            <person name="Intertaglia L."/>
            <person name="Lami R."/>
            <person name="Charette S.J."/>
            <person name="Vincent A.T."/>
        </authorList>
    </citation>
    <scope>NUCLEOTIDE SEQUENCE [LARGE SCALE GENOMIC DNA]</scope>
    <source>
        <strain evidence="4 5">Y5S-7</strain>
    </source>
</reference>
<evidence type="ECO:0000256" key="1">
    <source>
        <dbReference type="ARBA" id="ARBA00022679"/>
    </source>
</evidence>
<dbReference type="Pfam" id="PF00583">
    <property type="entry name" value="Acetyltransf_1"/>
    <property type="match status" value="1"/>
</dbReference>
<organism evidence="4 5">
    <name type="scientific">Paenibacillus amylolyticus</name>
    <dbReference type="NCBI Taxonomy" id="1451"/>
    <lineage>
        <taxon>Bacteria</taxon>
        <taxon>Bacillati</taxon>
        <taxon>Bacillota</taxon>
        <taxon>Bacilli</taxon>
        <taxon>Bacillales</taxon>
        <taxon>Paenibacillaceae</taxon>
        <taxon>Paenibacillus</taxon>
    </lineage>
</organism>
<feature type="domain" description="N-acetyltransferase" evidence="3">
    <location>
        <begin position="5"/>
        <end position="214"/>
    </location>
</feature>
<gene>
    <name evidence="4" type="ORF">V6668_15730</name>
</gene>
<dbReference type="RefSeq" id="WP_338706052.1">
    <property type="nucleotide sequence ID" value="NZ_CP145892.1"/>
</dbReference>
<dbReference type="InterPro" id="IPR016181">
    <property type="entry name" value="Acyl_CoA_acyltransferase"/>
</dbReference>
<dbReference type="InterPro" id="IPR050680">
    <property type="entry name" value="YpeA/RimI_acetyltransf"/>
</dbReference>
<evidence type="ECO:0000259" key="3">
    <source>
        <dbReference type="PROSITE" id="PS51186"/>
    </source>
</evidence>
<accession>A0ABD8AK52</accession>
<dbReference type="AlphaFoldDB" id="A0ABD8AK52"/>
<dbReference type="PANTHER" id="PTHR43420">
    <property type="entry name" value="ACETYLTRANSFERASE"/>
    <property type="match status" value="1"/>
</dbReference>
<dbReference type="Proteomes" id="UP001364764">
    <property type="component" value="Chromosome"/>
</dbReference>
<evidence type="ECO:0000313" key="4">
    <source>
        <dbReference type="EMBL" id="WWP17975.1"/>
    </source>
</evidence>
<dbReference type="CDD" id="cd04301">
    <property type="entry name" value="NAT_SF"/>
    <property type="match status" value="1"/>
</dbReference>
<dbReference type="PANTHER" id="PTHR43420:SF44">
    <property type="entry name" value="ACETYLTRANSFERASE YPEA"/>
    <property type="match status" value="1"/>
</dbReference>
<dbReference type="EMBL" id="CP145892">
    <property type="protein sequence ID" value="WWP17975.1"/>
    <property type="molecule type" value="Genomic_DNA"/>
</dbReference>
<dbReference type="SUPFAM" id="SSF55729">
    <property type="entry name" value="Acyl-CoA N-acyltransferases (Nat)"/>
    <property type="match status" value="1"/>
</dbReference>
<proteinExistence type="predicted"/>
<protein>
    <submittedName>
        <fullName evidence="4">GNAT family N-acetyltransferase</fullName>
    </submittedName>
</protein>
<dbReference type="GeneID" id="93476945"/>
<dbReference type="InterPro" id="IPR000182">
    <property type="entry name" value="GNAT_dom"/>
</dbReference>
<evidence type="ECO:0000313" key="5">
    <source>
        <dbReference type="Proteomes" id="UP001364764"/>
    </source>
</evidence>
<evidence type="ECO:0000256" key="2">
    <source>
        <dbReference type="ARBA" id="ARBA00023315"/>
    </source>
</evidence>
<dbReference type="Gene3D" id="3.40.630.30">
    <property type="match status" value="1"/>
</dbReference>
<dbReference type="GO" id="GO:0016746">
    <property type="term" value="F:acyltransferase activity"/>
    <property type="evidence" value="ECO:0007669"/>
    <property type="project" value="UniProtKB-KW"/>
</dbReference>
<keyword evidence="2" id="KW-0012">Acyltransferase</keyword>
<name>A0ABD8AK52_PAEAM</name>